<evidence type="ECO:0000313" key="3">
    <source>
        <dbReference type="Proteomes" id="UP000076661"/>
    </source>
</evidence>
<name>A0A162CKQ7_9GAMM</name>
<reference evidence="2 3" key="1">
    <citation type="submission" date="2013-07" db="EMBL/GenBank/DDBJ databases">
        <title>Comparative Genomic and Metabolomic Analysis of Twelve Strains of Pseudoalteromonas luteoviolacea.</title>
        <authorList>
            <person name="Vynne N.G."/>
            <person name="Mansson M."/>
            <person name="Gram L."/>
        </authorList>
    </citation>
    <scope>NUCLEOTIDE SEQUENCE [LARGE SCALE GENOMIC DNA]</scope>
    <source>
        <strain evidence="2 3">S4060-1</strain>
    </source>
</reference>
<dbReference type="PATRIC" id="fig|1365257.3.peg.516"/>
<dbReference type="Pfam" id="PF13508">
    <property type="entry name" value="Acetyltransf_7"/>
    <property type="match status" value="1"/>
</dbReference>
<sequence length="150" mass="17259">MQDIICERTQEKIPLDLLLEADPCEVQIASYIDDSLQFVAKKNNKIAAACIVKPLSSSSCEICNISVWPSMQRRGIGTQLLSFVLAQLSDLKFQRVELGTGTFGYQLTYYQRLGFRVECVEVDYFARYYSMPLYEQGILHRDRLKLYLVL</sequence>
<dbReference type="Gene3D" id="3.40.630.30">
    <property type="match status" value="1"/>
</dbReference>
<comment type="caution">
    <text evidence="2">The sequence shown here is derived from an EMBL/GenBank/DDBJ whole genome shotgun (WGS) entry which is preliminary data.</text>
</comment>
<dbReference type="EMBL" id="AUXX01000004">
    <property type="protein sequence ID" value="KZN69599.1"/>
    <property type="molecule type" value="Genomic_DNA"/>
</dbReference>
<dbReference type="CDD" id="cd04301">
    <property type="entry name" value="NAT_SF"/>
    <property type="match status" value="1"/>
</dbReference>
<dbReference type="AlphaFoldDB" id="A0A162CKQ7"/>
<accession>A0A162CKQ7</accession>
<dbReference type="InterPro" id="IPR016181">
    <property type="entry name" value="Acyl_CoA_acyltransferase"/>
</dbReference>
<dbReference type="Proteomes" id="UP000076661">
    <property type="component" value="Unassembled WGS sequence"/>
</dbReference>
<dbReference type="SUPFAM" id="SSF55729">
    <property type="entry name" value="Acyl-CoA N-acyltransferases (Nat)"/>
    <property type="match status" value="1"/>
</dbReference>
<dbReference type="InterPro" id="IPR000182">
    <property type="entry name" value="GNAT_dom"/>
</dbReference>
<organism evidence="2 3">
    <name type="scientific">Pseudoalteromonas luteoviolacea S4060-1</name>
    <dbReference type="NCBI Taxonomy" id="1365257"/>
    <lineage>
        <taxon>Bacteria</taxon>
        <taxon>Pseudomonadati</taxon>
        <taxon>Pseudomonadota</taxon>
        <taxon>Gammaproteobacteria</taxon>
        <taxon>Alteromonadales</taxon>
        <taxon>Pseudoalteromonadaceae</taxon>
        <taxon>Pseudoalteromonas</taxon>
    </lineage>
</organism>
<proteinExistence type="predicted"/>
<dbReference type="PROSITE" id="PS51186">
    <property type="entry name" value="GNAT"/>
    <property type="match status" value="1"/>
</dbReference>
<protein>
    <recommendedName>
        <fullName evidence="1">N-acetyltransferase domain-containing protein</fullName>
    </recommendedName>
</protein>
<gene>
    <name evidence="2" type="ORF">N478_10645</name>
</gene>
<dbReference type="RefSeq" id="WP_063379859.1">
    <property type="nucleotide sequence ID" value="NZ_AUXX01000004.1"/>
</dbReference>
<evidence type="ECO:0000259" key="1">
    <source>
        <dbReference type="PROSITE" id="PS51186"/>
    </source>
</evidence>
<dbReference type="GO" id="GO:0016747">
    <property type="term" value="F:acyltransferase activity, transferring groups other than amino-acyl groups"/>
    <property type="evidence" value="ECO:0007669"/>
    <property type="project" value="InterPro"/>
</dbReference>
<feature type="domain" description="N-acetyltransferase" evidence="1">
    <location>
        <begin position="1"/>
        <end position="134"/>
    </location>
</feature>
<evidence type="ECO:0000313" key="2">
    <source>
        <dbReference type="EMBL" id="KZN69599.1"/>
    </source>
</evidence>